<keyword evidence="20" id="KW-0464">Manganese</keyword>
<dbReference type="InterPro" id="IPR025291">
    <property type="entry name" value="DUF4153"/>
</dbReference>
<evidence type="ECO:0000256" key="20">
    <source>
        <dbReference type="ARBA" id="ARBA00023211"/>
    </source>
</evidence>
<keyword evidence="15" id="KW-0904">Protein phosphatase</keyword>
<accession>A0A7Z0DPJ2</accession>
<dbReference type="CDD" id="cd00082">
    <property type="entry name" value="HisKA"/>
    <property type="match status" value="1"/>
</dbReference>
<evidence type="ECO:0000256" key="16">
    <source>
        <dbReference type="ARBA" id="ARBA00022989"/>
    </source>
</evidence>
<dbReference type="Gene3D" id="6.10.340.10">
    <property type="match status" value="1"/>
</dbReference>
<reference evidence="27 28" key="1">
    <citation type="submission" date="2020-07" db="EMBL/GenBank/DDBJ databases">
        <title>Sequencing the genomes of 1000 actinobacteria strains.</title>
        <authorList>
            <person name="Klenk H.-P."/>
        </authorList>
    </citation>
    <scope>NUCLEOTIDE SEQUENCE [LARGE SCALE GENOMIC DNA]</scope>
    <source>
        <strain evidence="27 28">DSM 26487</strain>
    </source>
</reference>
<evidence type="ECO:0000313" key="28">
    <source>
        <dbReference type="Proteomes" id="UP000564496"/>
    </source>
</evidence>
<comment type="caution">
    <text evidence="27">The sequence shown here is derived from an EMBL/GenBank/DDBJ whole genome shotgun (WGS) entry which is preliminary data.</text>
</comment>
<keyword evidence="9 24" id="KW-0812">Transmembrane</keyword>
<feature type="region of interest" description="Disordered" evidence="23">
    <location>
        <begin position="333"/>
        <end position="379"/>
    </location>
</feature>
<evidence type="ECO:0000256" key="21">
    <source>
        <dbReference type="ARBA" id="ARBA00040454"/>
    </source>
</evidence>
<evidence type="ECO:0000256" key="18">
    <source>
        <dbReference type="ARBA" id="ARBA00023016"/>
    </source>
</evidence>
<feature type="transmembrane region" description="Helical" evidence="24">
    <location>
        <begin position="738"/>
        <end position="758"/>
    </location>
</feature>
<dbReference type="SUPFAM" id="SSF55874">
    <property type="entry name" value="ATPase domain of HSP90 chaperone/DNA topoisomerase II/histidine kinase"/>
    <property type="match status" value="1"/>
</dbReference>
<keyword evidence="11 27" id="KW-0418">Kinase</keyword>
<dbReference type="SMART" id="SM00304">
    <property type="entry name" value="HAMP"/>
    <property type="match status" value="1"/>
</dbReference>
<evidence type="ECO:0000256" key="24">
    <source>
        <dbReference type="SAM" id="Phobius"/>
    </source>
</evidence>
<dbReference type="GO" id="GO:0000155">
    <property type="term" value="F:phosphorelay sensor kinase activity"/>
    <property type="evidence" value="ECO:0007669"/>
    <property type="project" value="InterPro"/>
</dbReference>
<dbReference type="SUPFAM" id="SSF158472">
    <property type="entry name" value="HAMP domain-like"/>
    <property type="match status" value="1"/>
</dbReference>
<keyword evidence="6" id="KW-1003">Cell membrane</keyword>
<evidence type="ECO:0000256" key="17">
    <source>
        <dbReference type="ARBA" id="ARBA00023012"/>
    </source>
</evidence>
<dbReference type="GO" id="GO:0004721">
    <property type="term" value="F:phosphoprotein phosphatase activity"/>
    <property type="evidence" value="ECO:0007669"/>
    <property type="project" value="UniProtKB-KW"/>
</dbReference>
<dbReference type="PRINTS" id="PR00344">
    <property type="entry name" value="BCTRLSENSOR"/>
</dbReference>
<keyword evidence="10" id="KW-0547">Nucleotide-binding</keyword>
<feature type="transmembrane region" description="Helical" evidence="24">
    <location>
        <begin position="696"/>
        <end position="718"/>
    </location>
</feature>
<keyword evidence="28" id="KW-1185">Reference proteome</keyword>
<feature type="domain" description="Histidine kinase" evidence="25">
    <location>
        <begin position="119"/>
        <end position="330"/>
    </location>
</feature>
<keyword evidence="13" id="KW-0067">ATP-binding</keyword>
<dbReference type="InterPro" id="IPR004358">
    <property type="entry name" value="Sig_transdc_His_kin-like_C"/>
</dbReference>
<protein>
    <recommendedName>
        <fullName evidence="21">Signal transduction histidine-protein kinase/phosphatase MprB</fullName>
        <ecNumber evidence="5">2.7.13.3</ecNumber>
    </recommendedName>
    <alternativeName>
        <fullName evidence="22">Mycobacterial persistence regulator B</fullName>
    </alternativeName>
</protein>
<keyword evidence="8" id="KW-0808">Transferase</keyword>
<evidence type="ECO:0000256" key="13">
    <source>
        <dbReference type="ARBA" id="ARBA00022840"/>
    </source>
</evidence>
<dbReference type="Proteomes" id="UP000564496">
    <property type="component" value="Unassembled WGS sequence"/>
</dbReference>
<evidence type="ECO:0000256" key="5">
    <source>
        <dbReference type="ARBA" id="ARBA00012438"/>
    </source>
</evidence>
<evidence type="ECO:0000256" key="22">
    <source>
        <dbReference type="ARBA" id="ARBA00041776"/>
    </source>
</evidence>
<dbReference type="PANTHER" id="PTHR44936:SF9">
    <property type="entry name" value="SENSOR PROTEIN CREC"/>
    <property type="match status" value="1"/>
</dbReference>
<keyword evidence="14" id="KW-0460">Magnesium</keyword>
<dbReference type="InterPro" id="IPR003594">
    <property type="entry name" value="HATPase_dom"/>
</dbReference>
<organism evidence="27 28">
    <name type="scientific">Nocardioides panzhihuensis</name>
    <dbReference type="NCBI Taxonomy" id="860243"/>
    <lineage>
        <taxon>Bacteria</taxon>
        <taxon>Bacillati</taxon>
        <taxon>Actinomycetota</taxon>
        <taxon>Actinomycetes</taxon>
        <taxon>Propionibacteriales</taxon>
        <taxon>Nocardioidaceae</taxon>
        <taxon>Nocardioides</taxon>
    </lineage>
</organism>
<evidence type="ECO:0000256" key="3">
    <source>
        <dbReference type="ARBA" id="ARBA00001946"/>
    </source>
</evidence>
<feature type="transmembrane region" description="Helical" evidence="24">
    <location>
        <begin position="407"/>
        <end position="424"/>
    </location>
</feature>
<feature type="transmembrane region" description="Helical" evidence="24">
    <location>
        <begin position="455"/>
        <end position="471"/>
    </location>
</feature>
<name>A0A7Z0DPJ2_9ACTN</name>
<feature type="transmembrane region" description="Helical" evidence="24">
    <location>
        <begin position="477"/>
        <end position="495"/>
    </location>
</feature>
<evidence type="ECO:0000259" key="25">
    <source>
        <dbReference type="PROSITE" id="PS50109"/>
    </source>
</evidence>
<dbReference type="SUPFAM" id="SSF47384">
    <property type="entry name" value="Homodimeric domain of signal transducing histidine kinase"/>
    <property type="match status" value="1"/>
</dbReference>
<evidence type="ECO:0000256" key="14">
    <source>
        <dbReference type="ARBA" id="ARBA00022842"/>
    </source>
</evidence>
<feature type="transmembrane region" description="Helical" evidence="24">
    <location>
        <begin position="665"/>
        <end position="684"/>
    </location>
</feature>
<dbReference type="Pfam" id="PF02518">
    <property type="entry name" value="HATPase_c"/>
    <property type="match status" value="1"/>
</dbReference>
<sequence length="877" mass="92263">MTPLERVSSIKVKLGLLVAASALVAAVVASVGRVAGVSPWVSIPVTIGIALAVTQLLAAGMTSPLRQMTLAARRMARGDYTVSVPAGGADEVGQLGRAFNTMASDLGAVDRQRRDLVANVSHELRTPLAALTVVLENLVDGVGSEPAALQTALGQAERLSRLVEDLLDLARVDAGKAPLSTSSVDLRPLLEACVAEVRANGRPVSYVVDAPADLVVDADPDRLSQLVVNLLDNASRHSPRDGVVTVRAGRDGERYHLEVLDSGPGVPAADRGRVFEPFGTLSASAESGGTGLGLAIARWVTDLHGGSIAFLDPLPDTAGARVRVDLPLRPPARAIPHQLDASRPAPTHEETQMPTTPPAAEPAEPAQPVDARETATSADPKAAYVTPSVLDDIFGTYWPDSGVTGRFGLFIGAVVAGLLGGLLIPDRNAGLGTVIVLLAAGGVVMMAGKERRSRFSILCYVLYAMLSSVAVVRDAEWIVVLCLITAIAVLLCASTQAKTLLGIMLTGISWPLAGLRGIPWLGRTLTSVSGRGHGAAVARTTVLSLLGLVIFGLLFTTADAVLGSWVDQFVPDVRPDTLAARIFMTVFVFGVVLGAAYLAVNPPRIDQSERTSQPVANRYEWLAPVGVVVAVFAAFLVAQATAVFGGEDYLRETTGLTYAEYVHQGFGQLTVATALTLLVIWAAARKAPVETIADRLWLRVALGLLAAEAQVVVGSALYRMHLYQEAYGFTQLRLLVDVFEAWLGLLVVAGLVAAVAGGAIGRGVWLGRFALVSGAVALLGIAAINPDAWIAEHNVSRYEETGKIDTDFLSGLSDDAVPALKKLPADLRSCVLGTDDREGDWLEWNLGRARADGLTPTYLVPDDATATVCPSEIRYVD</sequence>
<dbReference type="InterPro" id="IPR005467">
    <property type="entry name" value="His_kinase_dom"/>
</dbReference>
<keyword evidence="17" id="KW-0902">Two-component regulatory system</keyword>
<feature type="transmembrane region" description="Helical" evidence="24">
    <location>
        <begin position="541"/>
        <end position="566"/>
    </location>
</feature>
<comment type="cofactor">
    <cofactor evidence="3">
        <name>Mg(2+)</name>
        <dbReference type="ChEBI" id="CHEBI:18420"/>
    </cofactor>
</comment>
<evidence type="ECO:0000256" key="1">
    <source>
        <dbReference type="ARBA" id="ARBA00000085"/>
    </source>
</evidence>
<dbReference type="Gene3D" id="1.10.287.130">
    <property type="match status" value="1"/>
</dbReference>
<evidence type="ECO:0000256" key="23">
    <source>
        <dbReference type="SAM" id="MobiDB-lite"/>
    </source>
</evidence>
<evidence type="ECO:0000256" key="19">
    <source>
        <dbReference type="ARBA" id="ARBA00023026"/>
    </source>
</evidence>
<dbReference type="EC" id="2.7.13.3" evidence="5"/>
<proteinExistence type="predicted"/>
<dbReference type="GO" id="GO:0005886">
    <property type="term" value="C:plasma membrane"/>
    <property type="evidence" value="ECO:0007669"/>
    <property type="project" value="UniProtKB-SubCell"/>
</dbReference>
<feature type="transmembrane region" description="Helical" evidence="24">
    <location>
        <begin position="621"/>
        <end position="645"/>
    </location>
</feature>
<keyword evidence="19" id="KW-0843">Virulence</keyword>
<evidence type="ECO:0000256" key="7">
    <source>
        <dbReference type="ARBA" id="ARBA00022553"/>
    </source>
</evidence>
<comment type="subcellular location">
    <subcellularLocation>
        <location evidence="4">Cell membrane</location>
        <topology evidence="4">Multi-pass membrane protein</topology>
    </subcellularLocation>
</comment>
<dbReference type="PROSITE" id="PS50885">
    <property type="entry name" value="HAMP"/>
    <property type="match status" value="1"/>
</dbReference>
<dbReference type="PROSITE" id="PS50109">
    <property type="entry name" value="HIS_KIN"/>
    <property type="match status" value="1"/>
</dbReference>
<dbReference type="Pfam" id="PF00672">
    <property type="entry name" value="HAMP"/>
    <property type="match status" value="1"/>
</dbReference>
<dbReference type="SMART" id="SM00388">
    <property type="entry name" value="HisKA"/>
    <property type="match status" value="1"/>
</dbReference>
<dbReference type="InterPro" id="IPR050980">
    <property type="entry name" value="2C_sensor_his_kinase"/>
</dbReference>
<dbReference type="InterPro" id="IPR036097">
    <property type="entry name" value="HisK_dim/P_sf"/>
</dbReference>
<evidence type="ECO:0000256" key="10">
    <source>
        <dbReference type="ARBA" id="ARBA00022741"/>
    </source>
</evidence>
<dbReference type="InterPro" id="IPR003660">
    <property type="entry name" value="HAMP_dom"/>
</dbReference>
<dbReference type="InterPro" id="IPR003661">
    <property type="entry name" value="HisK_dim/P_dom"/>
</dbReference>
<feature type="domain" description="HAMP" evidence="26">
    <location>
        <begin position="59"/>
        <end position="111"/>
    </location>
</feature>
<keyword evidence="12" id="KW-0378">Hydrolase</keyword>
<dbReference type="RefSeq" id="WP_179659414.1">
    <property type="nucleotide sequence ID" value="NZ_JACBZR010000001.1"/>
</dbReference>
<dbReference type="Gene3D" id="3.30.565.10">
    <property type="entry name" value="Histidine kinase-like ATPase, C-terminal domain"/>
    <property type="match status" value="1"/>
</dbReference>
<comment type="catalytic activity">
    <reaction evidence="1">
        <text>ATP + protein L-histidine = ADP + protein N-phospho-L-histidine.</text>
        <dbReference type="EC" id="2.7.13.3"/>
    </reaction>
</comment>
<feature type="transmembrane region" description="Helical" evidence="24">
    <location>
        <begin position="45"/>
        <end position="65"/>
    </location>
</feature>
<evidence type="ECO:0000256" key="2">
    <source>
        <dbReference type="ARBA" id="ARBA00001936"/>
    </source>
</evidence>
<evidence type="ECO:0000256" key="9">
    <source>
        <dbReference type="ARBA" id="ARBA00022692"/>
    </source>
</evidence>
<evidence type="ECO:0000256" key="6">
    <source>
        <dbReference type="ARBA" id="ARBA00022475"/>
    </source>
</evidence>
<evidence type="ECO:0000256" key="4">
    <source>
        <dbReference type="ARBA" id="ARBA00004651"/>
    </source>
</evidence>
<dbReference type="CDD" id="cd06225">
    <property type="entry name" value="HAMP"/>
    <property type="match status" value="1"/>
</dbReference>
<evidence type="ECO:0000259" key="26">
    <source>
        <dbReference type="PROSITE" id="PS50885"/>
    </source>
</evidence>
<dbReference type="FunFam" id="1.10.287.130:FF:000001">
    <property type="entry name" value="Two-component sensor histidine kinase"/>
    <property type="match status" value="1"/>
</dbReference>
<keyword evidence="16 24" id="KW-1133">Transmembrane helix</keyword>
<evidence type="ECO:0000256" key="8">
    <source>
        <dbReference type="ARBA" id="ARBA00022679"/>
    </source>
</evidence>
<evidence type="ECO:0000256" key="15">
    <source>
        <dbReference type="ARBA" id="ARBA00022912"/>
    </source>
</evidence>
<keyword evidence="24" id="KW-0472">Membrane</keyword>
<feature type="transmembrane region" description="Helical" evidence="24">
    <location>
        <begin position="430"/>
        <end position="448"/>
    </location>
</feature>
<dbReference type="Pfam" id="PF00512">
    <property type="entry name" value="HisKA"/>
    <property type="match status" value="1"/>
</dbReference>
<keyword evidence="18" id="KW-0346">Stress response</keyword>
<dbReference type="PANTHER" id="PTHR44936">
    <property type="entry name" value="SENSOR PROTEIN CREC"/>
    <property type="match status" value="1"/>
</dbReference>
<feature type="transmembrane region" description="Helical" evidence="24">
    <location>
        <begin position="578"/>
        <end position="600"/>
    </location>
</feature>
<keyword evidence="7" id="KW-0597">Phosphoprotein</keyword>
<gene>
    <name evidence="27" type="ORF">BJ988_003710</name>
</gene>
<comment type="cofactor">
    <cofactor evidence="2">
        <name>Mn(2+)</name>
        <dbReference type="ChEBI" id="CHEBI:29035"/>
    </cofactor>
</comment>
<dbReference type="Pfam" id="PF13687">
    <property type="entry name" value="DUF4153"/>
    <property type="match status" value="1"/>
</dbReference>
<dbReference type="AlphaFoldDB" id="A0A7Z0DPJ2"/>
<evidence type="ECO:0000313" key="27">
    <source>
        <dbReference type="EMBL" id="NYI79062.1"/>
    </source>
</evidence>
<dbReference type="InterPro" id="IPR036890">
    <property type="entry name" value="HATPase_C_sf"/>
</dbReference>
<dbReference type="SMART" id="SM00387">
    <property type="entry name" value="HATPase_c"/>
    <property type="match status" value="1"/>
</dbReference>
<dbReference type="EMBL" id="JACBZR010000001">
    <property type="protein sequence ID" value="NYI79062.1"/>
    <property type="molecule type" value="Genomic_DNA"/>
</dbReference>
<dbReference type="GO" id="GO:0005524">
    <property type="term" value="F:ATP binding"/>
    <property type="evidence" value="ECO:0007669"/>
    <property type="project" value="UniProtKB-KW"/>
</dbReference>
<evidence type="ECO:0000256" key="11">
    <source>
        <dbReference type="ARBA" id="ARBA00022777"/>
    </source>
</evidence>
<evidence type="ECO:0000256" key="12">
    <source>
        <dbReference type="ARBA" id="ARBA00022801"/>
    </source>
</evidence>
<dbReference type="CDD" id="cd00075">
    <property type="entry name" value="HATPase"/>
    <property type="match status" value="1"/>
</dbReference>
<feature type="transmembrane region" description="Helical" evidence="24">
    <location>
        <begin position="765"/>
        <end position="784"/>
    </location>
</feature>